<evidence type="ECO:0000313" key="2">
    <source>
        <dbReference type="EMBL" id="ERL87590.1"/>
    </source>
</evidence>
<evidence type="ECO:0000256" key="1">
    <source>
        <dbReference type="SAM" id="MobiDB-lite"/>
    </source>
</evidence>
<dbReference type="Proteomes" id="UP000030742">
    <property type="component" value="Unassembled WGS sequence"/>
</dbReference>
<proteinExistence type="predicted"/>
<dbReference type="AlphaFoldDB" id="U4UCB6"/>
<evidence type="ECO:0000313" key="3">
    <source>
        <dbReference type="Proteomes" id="UP000030742"/>
    </source>
</evidence>
<sequence>MDTLIEDEEAISDEHLLEFFMLQSYQEVFHQSSPVEIENCAIADMCDLSYYGLSEQDIRDFEAKTQQITSSSNEVANNGITCCVNHEKNEKWHLELSQESTLFKNNASLITHEFYDEDATPPDIVAPPEETSGNVSITQLVNILNKTQTTSSNRNHTLNGSAPRFFGDSDDDFEESILCNRSRFHGQKQQKSASQKENVKIATSTKVRKHANKAKDGNEFLDLEAEVSNEDSVFISDDEEEISDGYEISFVNDKSQLFNTEIHGMYLRSVKSPRHRHRKPLLEQKPMRLSQIYSQMPPEEPDDYLEDSFCVDVDDEELTQINQLSQLSVLEKKLQIKRKNKACHSAEPQKPKRRRIKCLSSDSD</sequence>
<feature type="region of interest" description="Disordered" evidence="1">
    <location>
        <begin position="340"/>
        <end position="364"/>
    </location>
</feature>
<dbReference type="OrthoDB" id="6513042at2759"/>
<reference evidence="2 3" key="1">
    <citation type="journal article" date="2013" name="Genome Biol.">
        <title>Draft genome of the mountain pine beetle, Dendroctonus ponderosae Hopkins, a major forest pest.</title>
        <authorList>
            <person name="Keeling C.I."/>
            <person name="Yuen M.M."/>
            <person name="Liao N.Y."/>
            <person name="Docking T.R."/>
            <person name="Chan S.K."/>
            <person name="Taylor G.A."/>
            <person name="Palmquist D.L."/>
            <person name="Jackman S.D."/>
            <person name="Nguyen A."/>
            <person name="Li M."/>
            <person name="Henderson H."/>
            <person name="Janes J.K."/>
            <person name="Zhao Y."/>
            <person name="Pandoh P."/>
            <person name="Moore R."/>
            <person name="Sperling F.A."/>
            <person name="Huber D.P."/>
            <person name="Birol I."/>
            <person name="Jones S.J."/>
            <person name="Bohlmann J."/>
        </authorList>
    </citation>
    <scope>NUCLEOTIDE SEQUENCE</scope>
</reference>
<gene>
    <name evidence="2" type="ORF">D910_04981</name>
</gene>
<accession>U4UCB6</accession>
<dbReference type="EMBL" id="KB631982">
    <property type="protein sequence ID" value="ERL87590.1"/>
    <property type="molecule type" value="Genomic_DNA"/>
</dbReference>
<name>U4UCB6_DENPD</name>
<organism evidence="2 3">
    <name type="scientific">Dendroctonus ponderosae</name>
    <name type="common">Mountain pine beetle</name>
    <dbReference type="NCBI Taxonomy" id="77166"/>
    <lineage>
        <taxon>Eukaryota</taxon>
        <taxon>Metazoa</taxon>
        <taxon>Ecdysozoa</taxon>
        <taxon>Arthropoda</taxon>
        <taxon>Hexapoda</taxon>
        <taxon>Insecta</taxon>
        <taxon>Pterygota</taxon>
        <taxon>Neoptera</taxon>
        <taxon>Endopterygota</taxon>
        <taxon>Coleoptera</taxon>
        <taxon>Polyphaga</taxon>
        <taxon>Cucujiformia</taxon>
        <taxon>Curculionidae</taxon>
        <taxon>Scolytinae</taxon>
        <taxon>Dendroctonus</taxon>
    </lineage>
</organism>
<protein>
    <submittedName>
        <fullName evidence="2">Uncharacterized protein</fullName>
    </submittedName>
</protein>
<dbReference type="STRING" id="77166.U4UCB6"/>